<reference evidence="8 9" key="1">
    <citation type="submission" date="2016-12" db="EMBL/GenBank/DDBJ databases">
        <title>Complete genome sequence of Thauera chlorobenzoica, a Betaproteobacterium degrading haloaromatics anaerobically to CO2 and halides.</title>
        <authorList>
            <person name="Goris T."/>
            <person name="Mergelsberg M."/>
            <person name="Boll M."/>
        </authorList>
    </citation>
    <scope>NUCLEOTIDE SEQUENCE [LARGE SCALE GENOMIC DNA]</scope>
    <source>
        <strain evidence="8 9">3CB1</strain>
    </source>
</reference>
<dbReference type="KEGG" id="tcl:Tchl_1304"/>
<evidence type="ECO:0000313" key="9">
    <source>
        <dbReference type="Proteomes" id="UP000185739"/>
    </source>
</evidence>
<evidence type="ECO:0000256" key="2">
    <source>
        <dbReference type="ARBA" id="ARBA00007783"/>
    </source>
</evidence>
<dbReference type="STRING" id="96773.Tchl_1304"/>
<dbReference type="PANTHER" id="PTHR30294:SF44">
    <property type="entry name" value="MULTIDRUG ABC TRANSPORTER PERMEASE YBHR-RELATED"/>
    <property type="match status" value="1"/>
</dbReference>
<evidence type="ECO:0000256" key="3">
    <source>
        <dbReference type="ARBA" id="ARBA00022448"/>
    </source>
</evidence>
<proteinExistence type="inferred from homology"/>
<comment type="subcellular location">
    <subcellularLocation>
        <location evidence="1">Cell membrane</location>
        <topology evidence="1">Multi-pass membrane protein</topology>
    </subcellularLocation>
</comment>
<keyword evidence="3" id="KW-0813">Transport</keyword>
<keyword evidence="5" id="KW-0812">Transmembrane</keyword>
<dbReference type="EMBL" id="CP018839">
    <property type="protein sequence ID" value="APR04163.1"/>
    <property type="molecule type" value="Genomic_DNA"/>
</dbReference>
<evidence type="ECO:0000256" key="4">
    <source>
        <dbReference type="ARBA" id="ARBA00022475"/>
    </source>
</evidence>
<dbReference type="Proteomes" id="UP000185739">
    <property type="component" value="Chromosome"/>
</dbReference>
<dbReference type="InterPro" id="IPR047817">
    <property type="entry name" value="ABC2_TM_bact-type"/>
</dbReference>
<comment type="similarity">
    <text evidence="2">Belongs to the ABC-2 integral membrane protein family.</text>
</comment>
<organism evidence="8 9">
    <name type="scientific">Thauera chlorobenzoica</name>
    <dbReference type="NCBI Taxonomy" id="96773"/>
    <lineage>
        <taxon>Bacteria</taxon>
        <taxon>Pseudomonadati</taxon>
        <taxon>Pseudomonadota</taxon>
        <taxon>Betaproteobacteria</taxon>
        <taxon>Rhodocyclales</taxon>
        <taxon>Zoogloeaceae</taxon>
        <taxon>Thauera</taxon>
    </lineage>
</organism>
<keyword evidence="6" id="KW-1133">Transmembrane helix</keyword>
<protein>
    <submittedName>
        <fullName evidence="8">ABC drug transporter, permease component YbhR-like</fullName>
    </submittedName>
</protein>
<evidence type="ECO:0000256" key="5">
    <source>
        <dbReference type="ARBA" id="ARBA00022692"/>
    </source>
</evidence>
<evidence type="ECO:0000256" key="6">
    <source>
        <dbReference type="ARBA" id="ARBA00022989"/>
    </source>
</evidence>
<keyword evidence="9" id="KW-1185">Reference proteome</keyword>
<dbReference type="InterPro" id="IPR051449">
    <property type="entry name" value="ABC-2_transporter_component"/>
</dbReference>
<name>A0A1H5T3G4_9RHOO</name>
<evidence type="ECO:0000256" key="1">
    <source>
        <dbReference type="ARBA" id="ARBA00004651"/>
    </source>
</evidence>
<dbReference type="PROSITE" id="PS51012">
    <property type="entry name" value="ABC_TM2"/>
    <property type="match status" value="1"/>
</dbReference>
<dbReference type="PANTHER" id="PTHR30294">
    <property type="entry name" value="MEMBRANE COMPONENT OF ABC TRANSPORTER YHHJ-RELATED"/>
    <property type="match status" value="1"/>
</dbReference>
<dbReference type="Pfam" id="PF12698">
    <property type="entry name" value="ABC2_membrane_3"/>
    <property type="match status" value="1"/>
</dbReference>
<dbReference type="Gene3D" id="3.40.1710.10">
    <property type="entry name" value="abc type-2 transporter like domain"/>
    <property type="match status" value="1"/>
</dbReference>
<dbReference type="InterPro" id="IPR013525">
    <property type="entry name" value="ABC2_TM"/>
</dbReference>
<accession>A0A1H5T3G4</accession>
<keyword evidence="4" id="KW-1003">Cell membrane</keyword>
<gene>
    <name evidence="8" type="ORF">Tchl_1304</name>
</gene>
<dbReference type="AlphaFoldDB" id="A0A1H5T3G4"/>
<evidence type="ECO:0000256" key="7">
    <source>
        <dbReference type="ARBA" id="ARBA00023136"/>
    </source>
</evidence>
<dbReference type="GO" id="GO:0140359">
    <property type="term" value="F:ABC-type transporter activity"/>
    <property type="evidence" value="ECO:0007669"/>
    <property type="project" value="InterPro"/>
</dbReference>
<dbReference type="GO" id="GO:0005886">
    <property type="term" value="C:plasma membrane"/>
    <property type="evidence" value="ECO:0007669"/>
    <property type="project" value="UniProtKB-SubCell"/>
</dbReference>
<sequence>MMPQQSGSFALTRLRAQFIKEVLSVLRDPRSRMVVFVPPILQLLVFAFAATLEVRNVDIAVYNQDAGRWSHELVQRLDSSDFITRVRHIDSRQQLHDLIDRGEVIAALAIPVDFSRTIAVGDTGRAQVLVDGRRSNSGQITVAYLSTIAAEVGAEVVPDEQAPTPVVVRHWFNPNLVYRWFIVPGLTGILALFSALLITSLSIARERELGTFDQLLVSPTSTPEIIISKSLPALAIGSLLGLFMVSAGVFLFGIPFTGSFGLLLVSLVLFILSVVGIGLMISAVSMTQQQAILGAFAIGVPAVLMSGFATPVENMPVFLQWLAQAIPLTHFLIIVEGSFLKAMPPADILASLWPLAVIALTTLTMATVFVRGRLQ</sequence>
<evidence type="ECO:0000313" key="8">
    <source>
        <dbReference type="EMBL" id="APR04163.1"/>
    </source>
</evidence>
<keyword evidence="7" id="KW-0472">Membrane</keyword>